<keyword evidence="3" id="KW-0479">Metal-binding</keyword>
<dbReference type="PANTHER" id="PTHR12682">
    <property type="entry name" value="ARCHEASE"/>
    <property type="match status" value="1"/>
</dbReference>
<accession>A0A1B0CVW3</accession>
<organism evidence="7 8">
    <name type="scientific">Lutzomyia longipalpis</name>
    <name type="common">Sand fly</name>
    <dbReference type="NCBI Taxonomy" id="7200"/>
    <lineage>
        <taxon>Eukaryota</taxon>
        <taxon>Metazoa</taxon>
        <taxon>Ecdysozoa</taxon>
        <taxon>Arthropoda</taxon>
        <taxon>Hexapoda</taxon>
        <taxon>Insecta</taxon>
        <taxon>Pterygota</taxon>
        <taxon>Neoptera</taxon>
        <taxon>Endopterygota</taxon>
        <taxon>Diptera</taxon>
        <taxon>Nematocera</taxon>
        <taxon>Psychodoidea</taxon>
        <taxon>Psychodidae</taxon>
        <taxon>Lutzomyia</taxon>
        <taxon>Lutzomyia</taxon>
    </lineage>
</organism>
<protein>
    <recommendedName>
        <fullName evidence="5">Archease domain-containing protein</fullName>
    </recommendedName>
</protein>
<dbReference type="InterPro" id="IPR036820">
    <property type="entry name" value="Archease_dom_sf"/>
</dbReference>
<evidence type="ECO:0000313" key="7">
    <source>
        <dbReference type="EnsemblMetazoa" id="LLOJ009148-PA"/>
    </source>
</evidence>
<reference evidence="7" key="3">
    <citation type="submission" date="2020-05" db="UniProtKB">
        <authorList>
            <consortium name="EnsemblMetazoa"/>
        </authorList>
    </citation>
    <scope>IDENTIFICATION</scope>
    <source>
        <strain evidence="7">Jacobina</strain>
    </source>
</reference>
<dbReference type="SUPFAM" id="SSF69819">
    <property type="entry name" value="MTH1598-like"/>
    <property type="match status" value="1"/>
</dbReference>
<evidence type="ECO:0000256" key="3">
    <source>
        <dbReference type="ARBA" id="ARBA00022723"/>
    </source>
</evidence>
<evidence type="ECO:0000256" key="2">
    <source>
        <dbReference type="ARBA" id="ARBA00022694"/>
    </source>
</evidence>
<dbReference type="Gene3D" id="3.55.10.10">
    <property type="entry name" value="Archease domain"/>
    <property type="match status" value="1"/>
</dbReference>
<dbReference type="InterPro" id="IPR023572">
    <property type="entry name" value="Archease_dom"/>
</dbReference>
<dbReference type="Proteomes" id="UP000092461">
    <property type="component" value="Unassembled WGS sequence"/>
</dbReference>
<dbReference type="InterPro" id="IPR002804">
    <property type="entry name" value="Archease"/>
</dbReference>
<keyword evidence="4" id="KW-0106">Calcium</keyword>
<dbReference type="EnsemblMetazoa" id="LLOJ009148-RA">
    <property type="protein sequence ID" value="LLOJ009148-PA"/>
    <property type="gene ID" value="LLOJ009148"/>
</dbReference>
<dbReference type="GO" id="GO:0072669">
    <property type="term" value="C:tRNA-splicing ligase complex"/>
    <property type="evidence" value="ECO:0007669"/>
    <property type="project" value="TreeGrafter"/>
</dbReference>
<dbReference type="GO" id="GO:0006388">
    <property type="term" value="P:tRNA splicing, via endonucleolytic cleavage and ligation"/>
    <property type="evidence" value="ECO:0007669"/>
    <property type="project" value="TreeGrafter"/>
</dbReference>
<evidence type="ECO:0000259" key="5">
    <source>
        <dbReference type="Pfam" id="PF01951"/>
    </source>
</evidence>
<dbReference type="GO" id="GO:0046872">
    <property type="term" value="F:metal ion binding"/>
    <property type="evidence" value="ECO:0007669"/>
    <property type="project" value="UniProtKB-KW"/>
</dbReference>
<dbReference type="Pfam" id="PF01951">
    <property type="entry name" value="Archease"/>
    <property type="match status" value="1"/>
</dbReference>
<reference evidence="6" key="2">
    <citation type="journal article" date="2020" name="BMC">
        <title>Leishmania infection induces a limited differential gene expression in the sand fly midgut.</title>
        <authorList>
            <person name="Coutinho-Abreu I.V."/>
            <person name="Serafim T.D."/>
            <person name="Meneses C."/>
            <person name="Kamhawi S."/>
            <person name="Oliveira F."/>
            <person name="Valenzuela J.G."/>
        </authorList>
    </citation>
    <scope>NUCLEOTIDE SEQUENCE</scope>
    <source>
        <strain evidence="6">Jacobina</strain>
        <tissue evidence="6">Midgut</tissue>
    </source>
</reference>
<evidence type="ECO:0000256" key="4">
    <source>
        <dbReference type="ARBA" id="ARBA00022837"/>
    </source>
</evidence>
<dbReference type="VEuPathDB" id="VectorBase:LLONM1_006277"/>
<sequence length="156" mass="18270">MEVEFNKNDIEFPVKKYEYLDHTADVQLHAWGSSMKEAFEQCGIAMNGYMTDLETVSVEKCYKIEAQGDDLENLLFRFLDELLFLFCAEPFLIARKIDITKFDLETFSVECLCYGEPFDLQRHPQGTEVKAITYSAMQINQEPERNYYEVFVIIDI</sequence>
<dbReference type="VEuPathDB" id="VectorBase:LLOJ009148"/>
<reference evidence="8" key="1">
    <citation type="submission" date="2012-05" db="EMBL/GenBank/DDBJ databases">
        <title>Whole Genome Assembly of Lutzomyia longipalpis.</title>
        <authorList>
            <person name="Richards S."/>
            <person name="Qu C."/>
            <person name="Dillon R."/>
            <person name="Worley K."/>
            <person name="Scherer S."/>
            <person name="Batterton M."/>
            <person name="Taylor A."/>
            <person name="Hawes A."/>
            <person name="Hernandez B."/>
            <person name="Kovar C."/>
            <person name="Mandapat C."/>
            <person name="Pham C."/>
            <person name="Qu C."/>
            <person name="Jing C."/>
            <person name="Bess C."/>
            <person name="Bandaranaike D."/>
            <person name="Ngo D."/>
            <person name="Ongeri F."/>
            <person name="Arias F."/>
            <person name="Lara F."/>
            <person name="Weissenberger G."/>
            <person name="Kamau G."/>
            <person name="Han H."/>
            <person name="Shen H."/>
            <person name="Dinh H."/>
            <person name="Khalil I."/>
            <person name="Jones J."/>
            <person name="Shafer J."/>
            <person name="Jayaseelan J."/>
            <person name="Quiroz J."/>
            <person name="Blankenburg K."/>
            <person name="Nguyen L."/>
            <person name="Jackson L."/>
            <person name="Francisco L."/>
            <person name="Tang L.-Y."/>
            <person name="Pu L.-L."/>
            <person name="Perales L."/>
            <person name="Lorensuhewa L."/>
            <person name="Munidasa M."/>
            <person name="Coyle M."/>
            <person name="Taylor M."/>
            <person name="Puazo M."/>
            <person name="Firestine M."/>
            <person name="Scheel M."/>
            <person name="Javaid M."/>
            <person name="Wang M."/>
            <person name="Li M."/>
            <person name="Tabassum N."/>
            <person name="Saada N."/>
            <person name="Osuji N."/>
            <person name="Aqrawi P."/>
            <person name="Fu Q."/>
            <person name="Thornton R."/>
            <person name="Raj R."/>
            <person name="Goodspeed R."/>
            <person name="Mata R."/>
            <person name="Najjar R."/>
            <person name="Gubbala S."/>
            <person name="Lee S."/>
            <person name="Denson S."/>
            <person name="Patil S."/>
            <person name="Macmil S."/>
            <person name="Qi S."/>
            <person name="Matskevitch T."/>
            <person name="Palculict T."/>
            <person name="Mathew T."/>
            <person name="Vee V."/>
            <person name="Velamala V."/>
            <person name="Korchina V."/>
            <person name="Cai W."/>
            <person name="Liu W."/>
            <person name="Dai W."/>
            <person name="Zou X."/>
            <person name="Zhu Y."/>
            <person name="Zhang Y."/>
            <person name="Wu Y.-Q."/>
            <person name="Xin Y."/>
            <person name="Nazarath L."/>
            <person name="Kovar C."/>
            <person name="Han Y."/>
            <person name="Muzny D."/>
            <person name="Gibbs R."/>
        </authorList>
    </citation>
    <scope>NUCLEOTIDE SEQUENCE [LARGE SCALE GENOMIC DNA]</scope>
    <source>
        <strain evidence="8">Jacobina</strain>
    </source>
</reference>
<dbReference type="AlphaFoldDB" id="A0A1B0CVW3"/>
<comment type="similarity">
    <text evidence="1">Belongs to the archease family.</text>
</comment>
<evidence type="ECO:0000256" key="1">
    <source>
        <dbReference type="ARBA" id="ARBA00007963"/>
    </source>
</evidence>
<evidence type="ECO:0000313" key="8">
    <source>
        <dbReference type="Proteomes" id="UP000092461"/>
    </source>
</evidence>
<keyword evidence="8" id="KW-1185">Reference proteome</keyword>
<keyword evidence="2" id="KW-0819">tRNA processing</keyword>
<dbReference type="EMBL" id="AJWK01031344">
    <property type="status" value="NOT_ANNOTATED_CDS"/>
    <property type="molecule type" value="Genomic_DNA"/>
</dbReference>
<name>A0A1B0CVW3_LUTLO</name>
<proteinExistence type="inferred from homology"/>
<dbReference type="FunFam" id="3.55.10.10:FF:000001">
    <property type="entry name" value="protein archease isoform X1"/>
    <property type="match status" value="1"/>
</dbReference>
<dbReference type="PANTHER" id="PTHR12682:SF11">
    <property type="entry name" value="PROTEIN ARCHEASE"/>
    <property type="match status" value="1"/>
</dbReference>
<evidence type="ECO:0000313" key="6">
    <source>
        <dbReference type="EMBL" id="MBC1172709.1"/>
    </source>
</evidence>
<dbReference type="EMBL" id="GITU01004006">
    <property type="protein sequence ID" value="MBC1172709.1"/>
    <property type="molecule type" value="Transcribed_RNA"/>
</dbReference>
<feature type="domain" description="Archease" evidence="5">
    <location>
        <begin position="17"/>
        <end position="156"/>
    </location>
</feature>